<name>A0A1B6LV38_9HEMI</name>
<dbReference type="EMBL" id="GEBQ01012467">
    <property type="protein sequence ID" value="JAT27510.1"/>
    <property type="molecule type" value="Transcribed_RNA"/>
</dbReference>
<evidence type="ECO:0000256" key="2">
    <source>
        <dbReference type="SAM" id="MobiDB-lite"/>
    </source>
</evidence>
<reference evidence="3" key="1">
    <citation type="submission" date="2015-11" db="EMBL/GenBank/DDBJ databases">
        <title>De novo transcriptome assembly of four potential Pierce s Disease insect vectors from Arizona vineyards.</title>
        <authorList>
            <person name="Tassone E.E."/>
        </authorList>
    </citation>
    <scope>NUCLEOTIDE SEQUENCE</scope>
</reference>
<accession>A0A1B6LV38</accession>
<dbReference type="Gene3D" id="1.20.1160.20">
    <property type="match status" value="1"/>
</dbReference>
<feature type="non-terminal residue" evidence="3">
    <location>
        <position position="134"/>
    </location>
</feature>
<proteinExistence type="predicted"/>
<dbReference type="CDD" id="cd07357">
    <property type="entry name" value="HN_L-whirlin_R2_like"/>
    <property type="match status" value="1"/>
</dbReference>
<dbReference type="GO" id="GO:0005886">
    <property type="term" value="C:plasma membrane"/>
    <property type="evidence" value="ECO:0007669"/>
    <property type="project" value="TreeGrafter"/>
</dbReference>
<evidence type="ECO:0000256" key="1">
    <source>
        <dbReference type="ARBA" id="ARBA00022737"/>
    </source>
</evidence>
<feature type="non-terminal residue" evidence="3">
    <location>
        <position position="1"/>
    </location>
</feature>
<dbReference type="InterPro" id="IPR033028">
    <property type="entry name" value="Whirlin_HN-like_dom2"/>
</dbReference>
<evidence type="ECO:0000313" key="3">
    <source>
        <dbReference type="EMBL" id="JAT27510.1"/>
    </source>
</evidence>
<dbReference type="GO" id="GO:0032426">
    <property type="term" value="C:stereocilium tip"/>
    <property type="evidence" value="ECO:0007669"/>
    <property type="project" value="TreeGrafter"/>
</dbReference>
<organism evidence="3">
    <name type="scientific">Graphocephala atropunctata</name>
    <dbReference type="NCBI Taxonomy" id="36148"/>
    <lineage>
        <taxon>Eukaryota</taxon>
        <taxon>Metazoa</taxon>
        <taxon>Ecdysozoa</taxon>
        <taxon>Arthropoda</taxon>
        <taxon>Hexapoda</taxon>
        <taxon>Insecta</taxon>
        <taxon>Pterygota</taxon>
        <taxon>Neoptera</taxon>
        <taxon>Paraneoptera</taxon>
        <taxon>Hemiptera</taxon>
        <taxon>Auchenorrhyncha</taxon>
        <taxon>Membracoidea</taxon>
        <taxon>Cicadellidae</taxon>
        <taxon>Cicadellinae</taxon>
        <taxon>Cicadellini</taxon>
        <taxon>Graphocephala</taxon>
    </lineage>
</organism>
<dbReference type="GO" id="GO:0005929">
    <property type="term" value="C:cilium"/>
    <property type="evidence" value="ECO:0007669"/>
    <property type="project" value="TreeGrafter"/>
</dbReference>
<dbReference type="AlphaFoldDB" id="A0A1B6LV38"/>
<gene>
    <name evidence="3" type="ORF">g.51220</name>
</gene>
<feature type="compositionally biased region" description="Basic and acidic residues" evidence="2">
    <location>
        <begin position="73"/>
        <end position="84"/>
    </location>
</feature>
<evidence type="ECO:0008006" key="4">
    <source>
        <dbReference type="Google" id="ProtNLM"/>
    </source>
</evidence>
<dbReference type="PANTHER" id="PTHR23116">
    <property type="entry name" value="PDZ DOMAIN CONTAINING WHIRLIN AND HARMONIN-RELATED"/>
    <property type="match status" value="1"/>
</dbReference>
<protein>
    <recommendedName>
        <fullName evidence="4">Whirlin</fullName>
    </recommendedName>
</protein>
<dbReference type="GO" id="GO:0002142">
    <property type="term" value="C:stereocilia ankle link complex"/>
    <property type="evidence" value="ECO:0007669"/>
    <property type="project" value="TreeGrafter"/>
</dbReference>
<keyword evidence="1" id="KW-0677">Repeat</keyword>
<sequence length="134" mass="15581">ARVVLKKSEFNTLTYYLDEYSARQMTIEAFVAVLLELLNTPEKYTLLTELREMVMPEDRGRFDELVYRRESEGQRLQHMMDSRHSSHTRRKGGGGGCYDSNHLLPNMHHESPEYNASARPCRVPVCPETIYSEP</sequence>
<dbReference type="InterPro" id="IPR051844">
    <property type="entry name" value="USH2_Complex_Protein"/>
</dbReference>
<feature type="region of interest" description="Disordered" evidence="2">
    <location>
        <begin position="73"/>
        <end position="98"/>
    </location>
</feature>
<dbReference type="PANTHER" id="PTHR23116:SF29">
    <property type="entry name" value="PDZ DOMAIN-CONTAINING PROTEIN 7"/>
    <property type="match status" value="1"/>
</dbReference>